<dbReference type="Gene3D" id="3.10.580.10">
    <property type="entry name" value="CBS-domain"/>
    <property type="match status" value="1"/>
</dbReference>
<name>A0AAU8DW54_9ACTN</name>
<dbReference type="EMBL" id="CP159218">
    <property type="protein sequence ID" value="XCG65711.1"/>
    <property type="molecule type" value="Genomic_DNA"/>
</dbReference>
<proteinExistence type="predicted"/>
<dbReference type="InterPro" id="IPR051257">
    <property type="entry name" value="Diverse_CBS-Domain"/>
</dbReference>
<reference evidence="4" key="1">
    <citation type="submission" date="2024-05" db="EMBL/GenBank/DDBJ databases">
        <authorList>
            <person name="Cai S.Y."/>
            <person name="Jin L.M."/>
            <person name="Li H.R."/>
        </authorList>
    </citation>
    <scope>NUCLEOTIDE SEQUENCE</scope>
    <source>
        <strain evidence="4">A5-74</strain>
    </source>
</reference>
<organism evidence="4">
    <name type="scientific">Nakamurella sp. A5-74</name>
    <dbReference type="NCBI Taxonomy" id="3158264"/>
    <lineage>
        <taxon>Bacteria</taxon>
        <taxon>Bacillati</taxon>
        <taxon>Actinomycetota</taxon>
        <taxon>Actinomycetes</taxon>
        <taxon>Nakamurellales</taxon>
        <taxon>Nakamurellaceae</taxon>
        <taxon>Nakamurella</taxon>
    </lineage>
</organism>
<protein>
    <submittedName>
        <fullName evidence="4">CBS domain-containing protein</fullName>
    </submittedName>
</protein>
<dbReference type="PANTHER" id="PTHR43080:SF2">
    <property type="entry name" value="CBS DOMAIN-CONTAINING PROTEIN"/>
    <property type="match status" value="1"/>
</dbReference>
<dbReference type="PANTHER" id="PTHR43080">
    <property type="entry name" value="CBS DOMAIN-CONTAINING PROTEIN CBSX3, MITOCHONDRIAL"/>
    <property type="match status" value="1"/>
</dbReference>
<dbReference type="SMART" id="SM00116">
    <property type="entry name" value="CBS"/>
    <property type="match status" value="2"/>
</dbReference>
<gene>
    <name evidence="4" type="ORF">ABLG96_10765</name>
</gene>
<feature type="domain" description="CBS" evidence="3">
    <location>
        <begin position="7"/>
        <end position="63"/>
    </location>
</feature>
<keyword evidence="1 2" id="KW-0129">CBS domain</keyword>
<sequence>MKIRDIMTSPAVTVNSSTPVTEVAELLARRGFTSAPVVDDDDALIGIVTEADLISGRIRPDPRVHGRVAPPLVAPAVEVFHVMTTPVESVTAGADVSDVAAMMLDERIRCFPVVDGLTIVGVVTRRDVLAAVARPDGAIRAEIDALLLSAPDLAPAHRWQVTVQGGVADIADFQDRADDRLQAGALAEHVRGVVSVQVRHQTSDPS</sequence>
<dbReference type="Pfam" id="PF00571">
    <property type="entry name" value="CBS"/>
    <property type="match status" value="2"/>
</dbReference>
<dbReference type="RefSeq" id="WP_353651316.1">
    <property type="nucleotide sequence ID" value="NZ_CP159218.1"/>
</dbReference>
<dbReference type="SUPFAM" id="SSF54631">
    <property type="entry name" value="CBS-domain pair"/>
    <property type="match status" value="1"/>
</dbReference>
<dbReference type="InterPro" id="IPR000644">
    <property type="entry name" value="CBS_dom"/>
</dbReference>
<feature type="domain" description="CBS" evidence="3">
    <location>
        <begin position="83"/>
        <end position="139"/>
    </location>
</feature>
<evidence type="ECO:0000256" key="1">
    <source>
        <dbReference type="ARBA" id="ARBA00023122"/>
    </source>
</evidence>
<dbReference type="PROSITE" id="PS51371">
    <property type="entry name" value="CBS"/>
    <property type="match status" value="2"/>
</dbReference>
<evidence type="ECO:0000256" key="2">
    <source>
        <dbReference type="PROSITE-ProRule" id="PRU00703"/>
    </source>
</evidence>
<accession>A0AAU8DW54</accession>
<evidence type="ECO:0000313" key="4">
    <source>
        <dbReference type="EMBL" id="XCG65711.1"/>
    </source>
</evidence>
<dbReference type="InterPro" id="IPR046342">
    <property type="entry name" value="CBS_dom_sf"/>
</dbReference>
<evidence type="ECO:0000259" key="3">
    <source>
        <dbReference type="PROSITE" id="PS51371"/>
    </source>
</evidence>
<dbReference type="AlphaFoldDB" id="A0AAU8DW54"/>